<keyword evidence="4" id="KW-1185">Reference proteome</keyword>
<accession>A0A5N5P006</accession>
<name>A0A5N5P006_9ROSI</name>
<evidence type="ECO:0000256" key="1">
    <source>
        <dbReference type="ARBA" id="ARBA00022741"/>
    </source>
</evidence>
<dbReference type="GO" id="GO:0004674">
    <property type="term" value="F:protein serine/threonine kinase activity"/>
    <property type="evidence" value="ECO:0007669"/>
    <property type="project" value="TreeGrafter"/>
</dbReference>
<evidence type="ECO:0000313" key="3">
    <source>
        <dbReference type="EMBL" id="KAB5572885.1"/>
    </source>
</evidence>
<evidence type="ECO:0000256" key="2">
    <source>
        <dbReference type="ARBA" id="ARBA00022840"/>
    </source>
</evidence>
<dbReference type="InterPro" id="IPR011009">
    <property type="entry name" value="Kinase-like_dom_sf"/>
</dbReference>
<dbReference type="PANTHER" id="PTHR24346">
    <property type="entry name" value="MAP/MICROTUBULE AFFINITY-REGULATING KINASE"/>
    <property type="match status" value="1"/>
</dbReference>
<protein>
    <recommendedName>
        <fullName evidence="5">Protein kinase domain-containing protein</fullName>
    </recommendedName>
</protein>
<dbReference type="Proteomes" id="UP000326939">
    <property type="component" value="Chromosome 1"/>
</dbReference>
<dbReference type="Gene3D" id="3.30.200.20">
    <property type="entry name" value="Phosphorylase Kinase, domain 1"/>
    <property type="match status" value="1"/>
</dbReference>
<proteinExistence type="predicted"/>
<dbReference type="GO" id="GO:0005737">
    <property type="term" value="C:cytoplasm"/>
    <property type="evidence" value="ECO:0007669"/>
    <property type="project" value="TreeGrafter"/>
</dbReference>
<reference evidence="4" key="1">
    <citation type="journal article" date="2019" name="Gigascience">
        <title>De novo genome assembly of the endangered Acer yangbiense, a plant species with extremely small populations endemic to Yunnan Province, China.</title>
        <authorList>
            <person name="Yang J."/>
            <person name="Wariss H.M."/>
            <person name="Tao L."/>
            <person name="Zhang R."/>
            <person name="Yun Q."/>
            <person name="Hollingsworth P."/>
            <person name="Dao Z."/>
            <person name="Luo G."/>
            <person name="Guo H."/>
            <person name="Ma Y."/>
            <person name="Sun W."/>
        </authorList>
    </citation>
    <scope>NUCLEOTIDE SEQUENCE [LARGE SCALE GENOMIC DNA]</scope>
    <source>
        <strain evidence="4">cv. br00</strain>
    </source>
</reference>
<sequence length="367" mass="41647">MVRDISKLIAFAQLPVIPKLKCCGQLHLLPFLMFLCLKEGSSLWEIIQNPKKSVLPMDYCTSNPFSQEGAGSDRCRQDDGENTLYQKLSCRNILVDKEEQSIPCTPRKAQACKKKTPVTVITSVKHSEVSILKTLEHPNIINLAEVIDDQKSDYMYMVVRATFRRRKDRLMKQLQENISRITLCMVILSQEIIVDFSFSHAFEVKNSTKSYLQISTLTSNCELQWSFRFIAEILSDVCSTATTLVFQIFIFSSFFCRPAKVNLFRNSNLQDDNDGLLGFSGTPAFTAPECCSDTVYHGKAADTWAVKMESWVEDLEPLDTGDGSLLPSGMSEIASKKPRKLRERAGLKLSDLVLFLEKIFEEFERIT</sequence>
<dbReference type="EMBL" id="VDCV01000001">
    <property type="protein sequence ID" value="KAB5572885.1"/>
    <property type="molecule type" value="Genomic_DNA"/>
</dbReference>
<keyword evidence="2" id="KW-0067">ATP-binding</keyword>
<dbReference type="SUPFAM" id="SSF56112">
    <property type="entry name" value="Protein kinase-like (PK-like)"/>
    <property type="match status" value="1"/>
</dbReference>
<organism evidence="3 4">
    <name type="scientific">Salix brachista</name>
    <dbReference type="NCBI Taxonomy" id="2182728"/>
    <lineage>
        <taxon>Eukaryota</taxon>
        <taxon>Viridiplantae</taxon>
        <taxon>Streptophyta</taxon>
        <taxon>Embryophyta</taxon>
        <taxon>Tracheophyta</taxon>
        <taxon>Spermatophyta</taxon>
        <taxon>Magnoliopsida</taxon>
        <taxon>eudicotyledons</taxon>
        <taxon>Gunneridae</taxon>
        <taxon>Pentapetalae</taxon>
        <taxon>rosids</taxon>
        <taxon>fabids</taxon>
        <taxon>Malpighiales</taxon>
        <taxon>Salicaceae</taxon>
        <taxon>Saliceae</taxon>
        <taxon>Salix</taxon>
    </lineage>
</organism>
<dbReference type="GO" id="GO:0035556">
    <property type="term" value="P:intracellular signal transduction"/>
    <property type="evidence" value="ECO:0007669"/>
    <property type="project" value="TreeGrafter"/>
</dbReference>
<dbReference type="GO" id="GO:0005524">
    <property type="term" value="F:ATP binding"/>
    <property type="evidence" value="ECO:0007669"/>
    <property type="project" value="UniProtKB-KW"/>
</dbReference>
<dbReference type="PANTHER" id="PTHR24346:SF53">
    <property type="entry name" value="GEMINIVIRUS REP INTERACTING KINASE 1 ISOFORM 1"/>
    <property type="match status" value="1"/>
</dbReference>
<comment type="caution">
    <text evidence="3">The sequence shown here is derived from an EMBL/GenBank/DDBJ whole genome shotgun (WGS) entry which is preliminary data.</text>
</comment>
<dbReference type="AlphaFoldDB" id="A0A5N5P006"/>
<keyword evidence="1" id="KW-0547">Nucleotide-binding</keyword>
<evidence type="ECO:0000313" key="4">
    <source>
        <dbReference type="Proteomes" id="UP000326939"/>
    </source>
</evidence>
<gene>
    <name evidence="3" type="ORF">DKX38_000079</name>
</gene>
<evidence type="ECO:0008006" key="5">
    <source>
        <dbReference type="Google" id="ProtNLM"/>
    </source>
</evidence>